<feature type="non-terminal residue" evidence="2">
    <location>
        <position position="606"/>
    </location>
</feature>
<dbReference type="AlphaFoldDB" id="A0AAV2HVE3"/>
<comment type="caution">
    <text evidence="2">The sequence shown here is derived from an EMBL/GenBank/DDBJ whole genome shotgun (WGS) entry which is preliminary data.</text>
</comment>
<protein>
    <submittedName>
        <fullName evidence="2">Uncharacterized protein</fullName>
    </submittedName>
</protein>
<evidence type="ECO:0000313" key="2">
    <source>
        <dbReference type="EMBL" id="CAL1537495.1"/>
    </source>
</evidence>
<organism evidence="2 3">
    <name type="scientific">Lymnaea stagnalis</name>
    <name type="common">Great pond snail</name>
    <name type="synonym">Helix stagnalis</name>
    <dbReference type="NCBI Taxonomy" id="6523"/>
    <lineage>
        <taxon>Eukaryota</taxon>
        <taxon>Metazoa</taxon>
        <taxon>Spiralia</taxon>
        <taxon>Lophotrochozoa</taxon>
        <taxon>Mollusca</taxon>
        <taxon>Gastropoda</taxon>
        <taxon>Heterobranchia</taxon>
        <taxon>Euthyneura</taxon>
        <taxon>Panpulmonata</taxon>
        <taxon>Hygrophila</taxon>
        <taxon>Lymnaeoidea</taxon>
        <taxon>Lymnaeidae</taxon>
        <taxon>Lymnaea</taxon>
    </lineage>
</organism>
<dbReference type="Proteomes" id="UP001497497">
    <property type="component" value="Unassembled WGS sequence"/>
</dbReference>
<accession>A0AAV2HVE3</accession>
<feature type="compositionally biased region" description="Polar residues" evidence="1">
    <location>
        <begin position="333"/>
        <end position="343"/>
    </location>
</feature>
<evidence type="ECO:0000313" key="3">
    <source>
        <dbReference type="Proteomes" id="UP001497497"/>
    </source>
</evidence>
<name>A0AAV2HVE3_LYMST</name>
<reference evidence="2 3" key="1">
    <citation type="submission" date="2024-04" db="EMBL/GenBank/DDBJ databases">
        <authorList>
            <consortium name="Genoscope - CEA"/>
            <person name="William W."/>
        </authorList>
    </citation>
    <scope>NUCLEOTIDE SEQUENCE [LARGE SCALE GENOMIC DNA]</scope>
</reference>
<proteinExistence type="predicted"/>
<feature type="region of interest" description="Disordered" evidence="1">
    <location>
        <begin position="448"/>
        <end position="488"/>
    </location>
</feature>
<feature type="region of interest" description="Disordered" evidence="1">
    <location>
        <begin position="546"/>
        <end position="569"/>
    </location>
</feature>
<dbReference type="EMBL" id="CAXITT010000264">
    <property type="protein sequence ID" value="CAL1537495.1"/>
    <property type="molecule type" value="Genomic_DNA"/>
</dbReference>
<feature type="non-terminal residue" evidence="2">
    <location>
        <position position="1"/>
    </location>
</feature>
<evidence type="ECO:0000256" key="1">
    <source>
        <dbReference type="SAM" id="MobiDB-lite"/>
    </source>
</evidence>
<feature type="region of interest" description="Disordered" evidence="1">
    <location>
        <begin position="119"/>
        <end position="142"/>
    </location>
</feature>
<gene>
    <name evidence="2" type="ORF">GSLYS_00011408001</name>
</gene>
<feature type="region of interest" description="Disordered" evidence="1">
    <location>
        <begin position="235"/>
        <end position="255"/>
    </location>
</feature>
<feature type="region of interest" description="Disordered" evidence="1">
    <location>
        <begin position="306"/>
        <end position="365"/>
    </location>
</feature>
<sequence>STLVSNYLNTYRSYLDQLRKTCGRGDSLGEAISSRTCIKSVPLVLPLARMTPVFSDDSREDPEFLELLKKTTTESIRKLWPHPNKTNIVRKAGLSETNEDKREECVSMTVNTVDILVVTEDNSEQSDNNSPAVPTDSCEKSDVLDDAPLTDCEQCTLYDSNLLLEDVESSMNNQNHNMKSVGEPLVLSDGGSANNMLSKTSAGPVQKGLLKVPNDNLTSGDNFYRHCQDTSGQAANNANWSESGQTKCPGESLNQQSKHSSLDVFLKHQQKLLQQQQLQRQILQHQQQQQQRQQQQQQLIEQYQQQEQQRQQSSNKNYAFPTSDPSKGWFQAIGSTSESTSPKSRLAVGNLQSSTYSSSSMPTGHGGMDVFGNGNQQSNTDYFPSNNLQGMSTLGGFMENQQTTGFSELPASNRTLKASYACLDPSNPMTLSVEPLHDYSSDRDAYVHQGDRQGSFGQAPDEKPPCTESSRSWAEMSRPAYDSDPLSSSTLEDRLIRAYARSRISQLGQATTGTDSARQPVQRPILKINPSMESNQENQTFGAQTFRGGFDPVSRNNSDAGFDLSNRNGADPGYDDFNARYRWNNLTSCSAQTDIPENNAVSNNSS</sequence>
<keyword evidence="3" id="KW-1185">Reference proteome</keyword>